<dbReference type="Gene3D" id="4.10.75.10">
    <property type="entry name" value="Elafin-like"/>
    <property type="match status" value="1"/>
</dbReference>
<evidence type="ECO:0000256" key="1">
    <source>
        <dbReference type="SAM" id="SignalP"/>
    </source>
</evidence>
<feature type="signal peptide" evidence="1">
    <location>
        <begin position="1"/>
        <end position="21"/>
    </location>
</feature>
<dbReference type="PROSITE" id="PS51390">
    <property type="entry name" value="WAP"/>
    <property type="match status" value="1"/>
</dbReference>
<evidence type="ECO:0000313" key="3">
    <source>
        <dbReference type="EMBL" id="KAF6038422.1"/>
    </source>
</evidence>
<dbReference type="InterPro" id="IPR036645">
    <property type="entry name" value="Elafin-like_sf"/>
</dbReference>
<dbReference type="SMART" id="SM00217">
    <property type="entry name" value="WAP"/>
    <property type="match status" value="1"/>
</dbReference>
<organism evidence="3 4">
    <name type="scientific">Bugula neritina</name>
    <name type="common">Brown bryozoan</name>
    <name type="synonym">Sertularia neritina</name>
    <dbReference type="NCBI Taxonomy" id="10212"/>
    <lineage>
        <taxon>Eukaryota</taxon>
        <taxon>Metazoa</taxon>
        <taxon>Spiralia</taxon>
        <taxon>Lophotrochozoa</taxon>
        <taxon>Bryozoa</taxon>
        <taxon>Gymnolaemata</taxon>
        <taxon>Cheilostomatida</taxon>
        <taxon>Flustrina</taxon>
        <taxon>Buguloidea</taxon>
        <taxon>Bugulidae</taxon>
        <taxon>Bugula</taxon>
    </lineage>
</organism>
<feature type="domain" description="WAP" evidence="2">
    <location>
        <begin position="19"/>
        <end position="65"/>
    </location>
</feature>
<comment type="caution">
    <text evidence="3">The sequence shown here is derived from an EMBL/GenBank/DDBJ whole genome shotgun (WGS) entry which is preliminary data.</text>
</comment>
<keyword evidence="1" id="KW-0732">Signal</keyword>
<dbReference type="Proteomes" id="UP000593567">
    <property type="component" value="Unassembled WGS sequence"/>
</dbReference>
<dbReference type="GO" id="GO:0005576">
    <property type="term" value="C:extracellular region"/>
    <property type="evidence" value="ECO:0007669"/>
    <property type="project" value="InterPro"/>
</dbReference>
<gene>
    <name evidence="3" type="ORF">EB796_003258</name>
</gene>
<accession>A0A7J7KIA9</accession>
<dbReference type="SUPFAM" id="SSF57256">
    <property type="entry name" value="Elafin-like"/>
    <property type="match status" value="1"/>
</dbReference>
<sequence length="69" mass="7793">MKFLPFTLFLLAFLWVQGTESYVLRSCPPPTQHGFCAETCDNDLDCPGNWICCRSGCWSSCERPQLSQG</sequence>
<reference evidence="3" key="1">
    <citation type="submission" date="2020-06" db="EMBL/GenBank/DDBJ databases">
        <title>Draft genome of Bugula neritina, a colonial animal packing powerful symbionts and potential medicines.</title>
        <authorList>
            <person name="Rayko M."/>
        </authorList>
    </citation>
    <scope>NUCLEOTIDE SEQUENCE [LARGE SCALE GENOMIC DNA]</scope>
    <source>
        <strain evidence="3">Kwan_BN1</strain>
    </source>
</reference>
<dbReference type="EMBL" id="VXIV02000416">
    <property type="protein sequence ID" value="KAF6038422.1"/>
    <property type="molecule type" value="Genomic_DNA"/>
</dbReference>
<dbReference type="GO" id="GO:0030414">
    <property type="term" value="F:peptidase inhibitor activity"/>
    <property type="evidence" value="ECO:0007669"/>
    <property type="project" value="InterPro"/>
</dbReference>
<feature type="chain" id="PRO_5029461569" description="WAP domain-containing protein" evidence="1">
    <location>
        <begin position="22"/>
        <end position="69"/>
    </location>
</feature>
<keyword evidence="4" id="KW-1185">Reference proteome</keyword>
<dbReference type="Pfam" id="PF00095">
    <property type="entry name" value="WAP"/>
    <property type="match status" value="1"/>
</dbReference>
<evidence type="ECO:0000313" key="4">
    <source>
        <dbReference type="Proteomes" id="UP000593567"/>
    </source>
</evidence>
<dbReference type="OrthoDB" id="9985779at2759"/>
<dbReference type="InterPro" id="IPR008197">
    <property type="entry name" value="WAP_dom"/>
</dbReference>
<dbReference type="AlphaFoldDB" id="A0A7J7KIA9"/>
<proteinExistence type="predicted"/>
<protein>
    <recommendedName>
        <fullName evidence="2">WAP domain-containing protein</fullName>
    </recommendedName>
</protein>
<evidence type="ECO:0000259" key="2">
    <source>
        <dbReference type="PROSITE" id="PS51390"/>
    </source>
</evidence>
<name>A0A7J7KIA9_BUGNE</name>